<reference evidence="3" key="1">
    <citation type="submission" date="2017-08" db="EMBL/GenBank/DDBJ databases">
        <authorList>
            <person name="Imhoff J.F."/>
            <person name="Rahn T."/>
            <person name="Kuenzel S."/>
            <person name="Neulinger S.C."/>
        </authorList>
    </citation>
    <scope>NUCLEOTIDE SEQUENCE</scope>
    <source>
        <strain evidence="3">DSM 11080</strain>
    </source>
</reference>
<dbReference type="CDD" id="cd07043">
    <property type="entry name" value="STAS_anti-anti-sigma_factors"/>
    <property type="match status" value="1"/>
</dbReference>
<dbReference type="InterPro" id="IPR036513">
    <property type="entry name" value="STAS_dom_sf"/>
</dbReference>
<evidence type="ECO:0000313" key="4">
    <source>
        <dbReference type="Proteomes" id="UP001296776"/>
    </source>
</evidence>
<feature type="region of interest" description="Disordered" evidence="1">
    <location>
        <begin position="1"/>
        <end position="22"/>
    </location>
</feature>
<dbReference type="AlphaFoldDB" id="A0AAJ0XA12"/>
<feature type="domain" description="MlaB-like STAS" evidence="2">
    <location>
        <begin position="38"/>
        <end position="123"/>
    </location>
</feature>
<organism evidence="3 4">
    <name type="scientific">Halochromatium glycolicum</name>
    <dbReference type="NCBI Taxonomy" id="85075"/>
    <lineage>
        <taxon>Bacteria</taxon>
        <taxon>Pseudomonadati</taxon>
        <taxon>Pseudomonadota</taxon>
        <taxon>Gammaproteobacteria</taxon>
        <taxon>Chromatiales</taxon>
        <taxon>Chromatiaceae</taxon>
        <taxon>Halochromatium</taxon>
    </lineage>
</organism>
<evidence type="ECO:0000259" key="2">
    <source>
        <dbReference type="Pfam" id="PF13466"/>
    </source>
</evidence>
<dbReference type="Gene3D" id="3.30.750.24">
    <property type="entry name" value="STAS domain"/>
    <property type="match status" value="1"/>
</dbReference>
<comment type="caution">
    <text evidence="3">The sequence shown here is derived from an EMBL/GenBank/DDBJ whole genome shotgun (WGS) entry which is preliminary data.</text>
</comment>
<name>A0AAJ0XA12_9GAMM</name>
<sequence>MPAVPSKFDGQAQTATAEPGADSQAALAELGPDRYQLQGVLDLGAVAGLAKQTKRLFRFGKGRSATPPGRRIEIDLSGIERSSSAVIALLLDWVDQAAQQQTELVFKNWPQALERIAAFSNVDQLLGIETRQADDGGASSIEWTNS</sequence>
<accession>A0AAJ0XA12</accession>
<dbReference type="Proteomes" id="UP001296776">
    <property type="component" value="Unassembled WGS sequence"/>
</dbReference>
<dbReference type="SUPFAM" id="SSF52091">
    <property type="entry name" value="SpoIIaa-like"/>
    <property type="match status" value="1"/>
</dbReference>
<reference evidence="3" key="2">
    <citation type="journal article" date="2020" name="Microorganisms">
        <title>Osmotic Adaptation and Compatible Solute Biosynthesis of Phototrophic Bacteria as Revealed from Genome Analyses.</title>
        <authorList>
            <person name="Imhoff J.F."/>
            <person name="Rahn T."/>
            <person name="Kunzel S."/>
            <person name="Keller A."/>
            <person name="Neulinger S.C."/>
        </authorList>
    </citation>
    <scope>NUCLEOTIDE SEQUENCE</scope>
    <source>
        <strain evidence="3">DSM 11080</strain>
    </source>
</reference>
<dbReference type="InterPro" id="IPR058548">
    <property type="entry name" value="MlaB-like_STAS"/>
</dbReference>
<keyword evidence="4" id="KW-1185">Reference proteome</keyword>
<proteinExistence type="predicted"/>
<dbReference type="EMBL" id="NRSJ01000015">
    <property type="protein sequence ID" value="MBK1704823.1"/>
    <property type="molecule type" value="Genomic_DNA"/>
</dbReference>
<dbReference type="Pfam" id="PF13466">
    <property type="entry name" value="STAS_2"/>
    <property type="match status" value="1"/>
</dbReference>
<protein>
    <recommendedName>
        <fullName evidence="2">MlaB-like STAS domain-containing protein</fullName>
    </recommendedName>
</protein>
<evidence type="ECO:0000313" key="3">
    <source>
        <dbReference type="EMBL" id="MBK1704823.1"/>
    </source>
</evidence>
<evidence type="ECO:0000256" key="1">
    <source>
        <dbReference type="SAM" id="MobiDB-lite"/>
    </source>
</evidence>
<gene>
    <name evidence="3" type="ORF">CKO40_09795</name>
</gene>